<name>A0A1T4XTT8_9CLOT</name>
<sequence>MKFVNRTQKIPQYIFSKLDAVKKQLEQKGIEIIDLGIGDPDIPTPEVIVNSMGNYIKNPKNYKYPPYSGIDEFKKAVANYYNKNYNVDLDYNAEVAALIGSKEGIAHLFLSLTDIDDYVILPDPAYPVYQAAAIIAGCNIFKMPLKEENNYLPDLSNIDKEILKKAKILIVNYPNNPTGAVADEEFYRNLIRLGIENDIAIVNDGAYLQIYKSDIKPKSLLEIPYAKNIAVEFGSLSKSYNMSGWRLGYVAGSSEIIKKLMIIKTNFDSGQFSAIQQTGAYALNYVSDFSEYINEIYKDRRKIVEDKLKEKNYYVYDSKGTFYVWFKVPNNLSSEEFSKLVLEKTGVLITPGNAFGDFGEGYCRISLTVNKNKLIEAMNRIVNM</sequence>
<evidence type="ECO:0000313" key="7">
    <source>
        <dbReference type="Proteomes" id="UP000190105"/>
    </source>
</evidence>
<dbReference type="Pfam" id="PF00155">
    <property type="entry name" value="Aminotran_1_2"/>
    <property type="match status" value="1"/>
</dbReference>
<gene>
    <name evidence="6" type="ORF">SAMN05443428_11263</name>
</gene>
<keyword evidence="2 4" id="KW-0032">Aminotransferase</keyword>
<organism evidence="6 7">
    <name type="scientific">Caloramator quimbayensis</name>
    <dbReference type="NCBI Taxonomy" id="1147123"/>
    <lineage>
        <taxon>Bacteria</taxon>
        <taxon>Bacillati</taxon>
        <taxon>Bacillota</taxon>
        <taxon>Clostridia</taxon>
        <taxon>Eubacteriales</taxon>
        <taxon>Clostridiaceae</taxon>
        <taxon>Caloramator</taxon>
    </lineage>
</organism>
<evidence type="ECO:0000256" key="2">
    <source>
        <dbReference type="ARBA" id="ARBA00022576"/>
    </source>
</evidence>
<dbReference type="InterPro" id="IPR015422">
    <property type="entry name" value="PyrdxlP-dep_Trfase_small"/>
</dbReference>
<dbReference type="InterPro" id="IPR004838">
    <property type="entry name" value="NHTrfase_class1_PyrdxlP-BS"/>
</dbReference>
<evidence type="ECO:0000313" key="6">
    <source>
        <dbReference type="EMBL" id="SKA92471.1"/>
    </source>
</evidence>
<dbReference type="CDD" id="cd00609">
    <property type="entry name" value="AAT_like"/>
    <property type="match status" value="1"/>
</dbReference>
<evidence type="ECO:0000259" key="5">
    <source>
        <dbReference type="Pfam" id="PF00155"/>
    </source>
</evidence>
<dbReference type="OrthoDB" id="9802328at2"/>
<keyword evidence="7" id="KW-1185">Reference proteome</keyword>
<dbReference type="GO" id="GO:0008483">
    <property type="term" value="F:transaminase activity"/>
    <property type="evidence" value="ECO:0007669"/>
    <property type="project" value="UniProtKB-KW"/>
</dbReference>
<protein>
    <recommendedName>
        <fullName evidence="4">Aminotransferase</fullName>
        <ecNumber evidence="4">2.6.1.-</ecNumber>
    </recommendedName>
</protein>
<dbReference type="InterPro" id="IPR015421">
    <property type="entry name" value="PyrdxlP-dep_Trfase_major"/>
</dbReference>
<accession>A0A1T4XTT8</accession>
<comment type="cofactor">
    <cofactor evidence="1 4">
        <name>pyridoxal 5'-phosphate</name>
        <dbReference type="ChEBI" id="CHEBI:597326"/>
    </cofactor>
</comment>
<dbReference type="InterPro" id="IPR004839">
    <property type="entry name" value="Aminotransferase_I/II_large"/>
</dbReference>
<dbReference type="STRING" id="1147123.SAMN05443428_11263"/>
<evidence type="ECO:0000256" key="3">
    <source>
        <dbReference type="ARBA" id="ARBA00022679"/>
    </source>
</evidence>
<reference evidence="7" key="1">
    <citation type="submission" date="2017-02" db="EMBL/GenBank/DDBJ databases">
        <authorList>
            <person name="Varghese N."/>
            <person name="Submissions S."/>
        </authorList>
    </citation>
    <scope>NUCLEOTIDE SEQUENCE [LARGE SCALE GENOMIC DNA]</scope>
    <source>
        <strain evidence="7">USBA 833</strain>
    </source>
</reference>
<dbReference type="Proteomes" id="UP000190105">
    <property type="component" value="Unassembled WGS sequence"/>
</dbReference>
<dbReference type="AlphaFoldDB" id="A0A1T4XTT8"/>
<feature type="domain" description="Aminotransferase class I/classII large" evidence="5">
    <location>
        <begin position="31"/>
        <end position="381"/>
    </location>
</feature>
<comment type="similarity">
    <text evidence="4">Belongs to the class-I pyridoxal-phosphate-dependent aminotransferase family.</text>
</comment>
<dbReference type="EMBL" id="FUYH01000012">
    <property type="protein sequence ID" value="SKA92471.1"/>
    <property type="molecule type" value="Genomic_DNA"/>
</dbReference>
<dbReference type="PANTHER" id="PTHR42832">
    <property type="entry name" value="AMINO ACID AMINOTRANSFERASE"/>
    <property type="match status" value="1"/>
</dbReference>
<dbReference type="PROSITE" id="PS00105">
    <property type="entry name" value="AA_TRANSFER_CLASS_1"/>
    <property type="match status" value="1"/>
</dbReference>
<dbReference type="InterPro" id="IPR015424">
    <property type="entry name" value="PyrdxlP-dep_Trfase"/>
</dbReference>
<dbReference type="EC" id="2.6.1.-" evidence="4"/>
<dbReference type="PANTHER" id="PTHR42832:SF3">
    <property type="entry name" value="L-GLUTAMINE--4-(METHYLSULFANYL)-2-OXOBUTANOATE AMINOTRANSFERASE"/>
    <property type="match status" value="1"/>
</dbReference>
<evidence type="ECO:0000256" key="4">
    <source>
        <dbReference type="RuleBase" id="RU000481"/>
    </source>
</evidence>
<dbReference type="RefSeq" id="WP_078696810.1">
    <property type="nucleotide sequence ID" value="NZ_FUYH01000012.1"/>
</dbReference>
<dbReference type="Gene3D" id="3.40.640.10">
    <property type="entry name" value="Type I PLP-dependent aspartate aminotransferase-like (Major domain)"/>
    <property type="match status" value="1"/>
</dbReference>
<evidence type="ECO:0000256" key="1">
    <source>
        <dbReference type="ARBA" id="ARBA00001933"/>
    </source>
</evidence>
<proteinExistence type="inferred from homology"/>
<dbReference type="InterPro" id="IPR050881">
    <property type="entry name" value="LL-DAP_aminotransferase"/>
</dbReference>
<keyword evidence="3 4" id="KW-0808">Transferase</keyword>
<dbReference type="GO" id="GO:0030170">
    <property type="term" value="F:pyridoxal phosphate binding"/>
    <property type="evidence" value="ECO:0007669"/>
    <property type="project" value="InterPro"/>
</dbReference>
<dbReference type="SUPFAM" id="SSF53383">
    <property type="entry name" value="PLP-dependent transferases"/>
    <property type="match status" value="1"/>
</dbReference>
<dbReference type="Gene3D" id="3.90.1150.10">
    <property type="entry name" value="Aspartate Aminotransferase, domain 1"/>
    <property type="match status" value="1"/>
</dbReference>